<keyword evidence="5 8" id="KW-1133">Transmembrane helix</keyword>
<feature type="transmembrane region" description="Helical" evidence="8">
    <location>
        <begin position="31"/>
        <end position="59"/>
    </location>
</feature>
<dbReference type="NCBIfam" id="TIGR03462">
    <property type="entry name" value="CarR_dom_SF"/>
    <property type="match status" value="1"/>
</dbReference>
<evidence type="ECO:0000256" key="7">
    <source>
        <dbReference type="ARBA" id="ARBA00023235"/>
    </source>
</evidence>
<comment type="pathway">
    <text evidence="2">Carotenoid biosynthesis.</text>
</comment>
<keyword evidence="6 8" id="KW-0472">Membrane</keyword>
<dbReference type="InterPro" id="IPR017825">
    <property type="entry name" value="Lycopene_cyclase_dom"/>
</dbReference>
<dbReference type="Proteomes" id="UP001595937">
    <property type="component" value="Unassembled WGS sequence"/>
</dbReference>
<gene>
    <name evidence="10" type="ORF">ACFPK8_16235</name>
</gene>
<evidence type="ECO:0000256" key="8">
    <source>
        <dbReference type="SAM" id="Phobius"/>
    </source>
</evidence>
<protein>
    <submittedName>
        <fullName evidence="10">Lycopene cyclase domain-containing protein</fullName>
    </submittedName>
</protein>
<name>A0ABW0FJ68_9MICO</name>
<dbReference type="EMBL" id="JBHSLN010000086">
    <property type="protein sequence ID" value="MFC5299063.1"/>
    <property type="molecule type" value="Genomic_DNA"/>
</dbReference>
<feature type="domain" description="Lycopene cyclase" evidence="9">
    <location>
        <begin position="2"/>
        <end position="91"/>
    </location>
</feature>
<evidence type="ECO:0000313" key="10">
    <source>
        <dbReference type="EMBL" id="MFC5299063.1"/>
    </source>
</evidence>
<comment type="caution">
    <text evidence="10">The sequence shown here is derived from an EMBL/GenBank/DDBJ whole genome shotgun (WGS) entry which is preliminary data.</text>
</comment>
<evidence type="ECO:0000256" key="6">
    <source>
        <dbReference type="ARBA" id="ARBA00023136"/>
    </source>
</evidence>
<evidence type="ECO:0000256" key="4">
    <source>
        <dbReference type="ARBA" id="ARBA00022746"/>
    </source>
</evidence>
<evidence type="ECO:0000259" key="9">
    <source>
        <dbReference type="Pfam" id="PF18916"/>
    </source>
</evidence>
<keyword evidence="7" id="KW-0413">Isomerase</keyword>
<keyword evidence="11" id="KW-1185">Reference proteome</keyword>
<keyword evidence="4" id="KW-0125">Carotenoid biosynthesis</keyword>
<organism evidence="10 11">
    <name type="scientific">Brachybacterium tyrofermentans</name>
    <dbReference type="NCBI Taxonomy" id="47848"/>
    <lineage>
        <taxon>Bacteria</taxon>
        <taxon>Bacillati</taxon>
        <taxon>Actinomycetota</taxon>
        <taxon>Actinomycetes</taxon>
        <taxon>Micrococcales</taxon>
        <taxon>Dermabacteraceae</taxon>
        <taxon>Brachybacterium</taxon>
    </lineage>
</organism>
<evidence type="ECO:0000256" key="3">
    <source>
        <dbReference type="ARBA" id="ARBA00022692"/>
    </source>
</evidence>
<dbReference type="GeneID" id="303297885"/>
<sequence>MTYALLAALFLLPPVLVTALAAVVRRPGPRWWAVTAGTVVVLLLLTIVFDSAMIAADLFRYDESQLSGLRIALVPVEDLAWPLAAGLLLPSLALLLNPLEKDR</sequence>
<accession>A0ABW0FJ68</accession>
<proteinExistence type="predicted"/>
<evidence type="ECO:0000313" key="11">
    <source>
        <dbReference type="Proteomes" id="UP001595937"/>
    </source>
</evidence>
<dbReference type="Pfam" id="PF18916">
    <property type="entry name" value="Lycopene_cyc"/>
    <property type="match status" value="1"/>
</dbReference>
<comment type="subcellular location">
    <subcellularLocation>
        <location evidence="1">Membrane</location>
        <topology evidence="1">Multi-pass membrane protein</topology>
    </subcellularLocation>
</comment>
<evidence type="ECO:0000256" key="2">
    <source>
        <dbReference type="ARBA" id="ARBA00004829"/>
    </source>
</evidence>
<dbReference type="RefSeq" id="WP_343924709.1">
    <property type="nucleotide sequence ID" value="NZ_BAAAIR010000042.1"/>
</dbReference>
<evidence type="ECO:0000256" key="5">
    <source>
        <dbReference type="ARBA" id="ARBA00022989"/>
    </source>
</evidence>
<feature type="transmembrane region" description="Helical" evidence="8">
    <location>
        <begin position="79"/>
        <end position="99"/>
    </location>
</feature>
<reference evidence="11" key="1">
    <citation type="journal article" date="2019" name="Int. J. Syst. Evol. Microbiol.">
        <title>The Global Catalogue of Microorganisms (GCM) 10K type strain sequencing project: providing services to taxonomists for standard genome sequencing and annotation.</title>
        <authorList>
            <consortium name="The Broad Institute Genomics Platform"/>
            <consortium name="The Broad Institute Genome Sequencing Center for Infectious Disease"/>
            <person name="Wu L."/>
            <person name="Ma J."/>
        </authorList>
    </citation>
    <scope>NUCLEOTIDE SEQUENCE [LARGE SCALE GENOMIC DNA]</scope>
    <source>
        <strain evidence="11">CGMCC 1.16455</strain>
    </source>
</reference>
<evidence type="ECO:0000256" key="1">
    <source>
        <dbReference type="ARBA" id="ARBA00004141"/>
    </source>
</evidence>
<keyword evidence="3 8" id="KW-0812">Transmembrane</keyword>